<dbReference type="Gene3D" id="3.20.20.80">
    <property type="entry name" value="Glycosidases"/>
    <property type="match status" value="1"/>
</dbReference>
<dbReference type="InterPro" id="IPR044846">
    <property type="entry name" value="GH10"/>
</dbReference>
<dbReference type="PROSITE" id="PS51164">
    <property type="entry name" value="CBM1_2"/>
    <property type="match status" value="1"/>
</dbReference>
<evidence type="ECO:0000256" key="2">
    <source>
        <dbReference type="ARBA" id="ARBA00004613"/>
    </source>
</evidence>
<dbReference type="AlphaFoldDB" id="A0AA38VKJ0"/>
<dbReference type="SMART" id="SM00633">
    <property type="entry name" value="Glyco_10"/>
    <property type="match status" value="1"/>
</dbReference>
<feature type="domain" description="CBM1" evidence="15">
    <location>
        <begin position="369"/>
        <end position="405"/>
    </location>
</feature>
<evidence type="ECO:0000313" key="18">
    <source>
        <dbReference type="Proteomes" id="UP001174694"/>
    </source>
</evidence>
<evidence type="ECO:0000256" key="4">
    <source>
        <dbReference type="ARBA" id="ARBA00007495"/>
    </source>
</evidence>
<dbReference type="GO" id="GO:0005576">
    <property type="term" value="C:extracellular region"/>
    <property type="evidence" value="ECO:0007669"/>
    <property type="project" value="UniProtKB-SubCell"/>
</dbReference>
<dbReference type="GO" id="GO:0045493">
    <property type="term" value="P:xylan catabolic process"/>
    <property type="evidence" value="ECO:0007669"/>
    <property type="project" value="UniProtKB-KW"/>
</dbReference>
<comment type="caution">
    <text evidence="17">The sequence shown here is derived from an EMBL/GenBank/DDBJ whole genome shotgun (WGS) entry which is preliminary data.</text>
</comment>
<evidence type="ECO:0000256" key="12">
    <source>
        <dbReference type="RuleBase" id="RU361174"/>
    </source>
</evidence>
<protein>
    <recommendedName>
        <fullName evidence="12">Beta-xylanase</fullName>
        <ecNumber evidence="12">3.2.1.8</ecNumber>
    </recommendedName>
</protein>
<evidence type="ECO:0000256" key="7">
    <source>
        <dbReference type="ARBA" id="ARBA00022729"/>
    </source>
</evidence>
<dbReference type="SUPFAM" id="SSF57180">
    <property type="entry name" value="Cellulose-binding domain"/>
    <property type="match status" value="1"/>
</dbReference>
<feature type="domain" description="GH10" evidence="16">
    <location>
        <begin position="23"/>
        <end position="330"/>
    </location>
</feature>
<comment type="catalytic activity">
    <reaction evidence="1 12">
        <text>Endohydrolysis of (1-&gt;4)-beta-D-xylosidic linkages in xylans.</text>
        <dbReference type="EC" id="3.2.1.8"/>
    </reaction>
</comment>
<dbReference type="Proteomes" id="UP001174694">
    <property type="component" value="Unassembled WGS sequence"/>
</dbReference>
<dbReference type="InterPro" id="IPR035971">
    <property type="entry name" value="CBD_sf"/>
</dbReference>
<evidence type="ECO:0000256" key="8">
    <source>
        <dbReference type="ARBA" id="ARBA00022801"/>
    </source>
</evidence>
<evidence type="ECO:0000256" key="5">
    <source>
        <dbReference type="ARBA" id="ARBA00022525"/>
    </source>
</evidence>
<dbReference type="GO" id="GO:0030248">
    <property type="term" value="F:cellulose binding"/>
    <property type="evidence" value="ECO:0007669"/>
    <property type="project" value="InterPro"/>
</dbReference>
<dbReference type="EMBL" id="JANBVO010000034">
    <property type="protein sequence ID" value="KAJ9137554.1"/>
    <property type="molecule type" value="Genomic_DNA"/>
</dbReference>
<evidence type="ECO:0000256" key="9">
    <source>
        <dbReference type="ARBA" id="ARBA00023277"/>
    </source>
</evidence>
<dbReference type="PANTHER" id="PTHR31490:SF35">
    <property type="entry name" value="ENDO-1,4-BETA-XYLANASE"/>
    <property type="match status" value="1"/>
</dbReference>
<dbReference type="InterPro" id="IPR000254">
    <property type="entry name" value="CBD"/>
</dbReference>
<keyword evidence="18" id="KW-1185">Reference proteome</keyword>
<dbReference type="PRINTS" id="PR00134">
    <property type="entry name" value="GLHYDRLASE10"/>
</dbReference>
<dbReference type="SUPFAM" id="SSF51445">
    <property type="entry name" value="(Trans)glycosidases"/>
    <property type="match status" value="1"/>
</dbReference>
<feature type="signal peptide" evidence="14">
    <location>
        <begin position="1"/>
        <end position="19"/>
    </location>
</feature>
<keyword evidence="8 12" id="KW-0378">Hydrolase</keyword>
<feature type="region of interest" description="Disordered" evidence="13">
    <location>
        <begin position="346"/>
        <end position="367"/>
    </location>
</feature>
<evidence type="ECO:0000313" key="17">
    <source>
        <dbReference type="EMBL" id="KAJ9137554.1"/>
    </source>
</evidence>
<dbReference type="InterPro" id="IPR017853">
    <property type="entry name" value="GH"/>
</dbReference>
<dbReference type="PANTHER" id="PTHR31490">
    <property type="entry name" value="GLYCOSYL HYDROLASE"/>
    <property type="match status" value="1"/>
</dbReference>
<comment type="similarity">
    <text evidence="4 12">Belongs to the glycosyl hydrolase 10 (cellulase F) family.</text>
</comment>
<evidence type="ECO:0000256" key="14">
    <source>
        <dbReference type="SAM" id="SignalP"/>
    </source>
</evidence>
<dbReference type="SMART" id="SM00236">
    <property type="entry name" value="fCBD"/>
    <property type="match status" value="1"/>
</dbReference>
<dbReference type="InterPro" id="IPR001000">
    <property type="entry name" value="GH10_dom"/>
</dbReference>
<keyword evidence="11 12" id="KW-0624">Polysaccharide degradation</keyword>
<evidence type="ECO:0000256" key="10">
    <source>
        <dbReference type="ARBA" id="ARBA00023295"/>
    </source>
</evidence>
<dbReference type="GO" id="GO:0031176">
    <property type="term" value="F:endo-1,4-beta-xylanase activity"/>
    <property type="evidence" value="ECO:0007669"/>
    <property type="project" value="UniProtKB-EC"/>
</dbReference>
<dbReference type="PROSITE" id="PS51760">
    <property type="entry name" value="GH10_2"/>
    <property type="match status" value="1"/>
</dbReference>
<proteinExistence type="inferred from homology"/>
<gene>
    <name evidence="17" type="ORF">NKR23_g9072</name>
</gene>
<dbReference type="Pfam" id="PF00734">
    <property type="entry name" value="CBM_1"/>
    <property type="match status" value="1"/>
</dbReference>
<dbReference type="EC" id="3.2.1.8" evidence="12"/>
<evidence type="ECO:0000259" key="15">
    <source>
        <dbReference type="PROSITE" id="PS51164"/>
    </source>
</evidence>
<dbReference type="PROSITE" id="PS00562">
    <property type="entry name" value="CBM1_1"/>
    <property type="match status" value="1"/>
</dbReference>
<comment type="pathway">
    <text evidence="3">Glycan degradation; xylan degradation.</text>
</comment>
<evidence type="ECO:0000256" key="1">
    <source>
        <dbReference type="ARBA" id="ARBA00000681"/>
    </source>
</evidence>
<keyword evidence="6" id="KW-0858">Xylan degradation</keyword>
<sequence>MVTLRTAVLALASAGIVSGDGLHARAVAAGKRYFGTEVSTTVLNDAAANAVAENSQDFGQYTCENEMKFDALEPQRGVFSYTAADRIVAQAQANGMVMRCHNLVWHSQVPSWVTGGGFDNATLISIMKNHIANVVAHYKGKCYAWDVVNEALNEDGSYRSSGSVWGSTIGPAFIPMAFAAAAEADPAAKLYYNDYNIEKAGAKSTGAQNLVRMVKQYGAPVHGVGVQGHFTTGSVGAASALVQNLEAFAALGVEVAYTELDMATPSSSPNFAQQATDYATVVAACKQVSSCVGITTWGFTDKYTWISNSLPLPWDTSLQKKAAYTSILSAWGGAATTLTTVTTTRTTTATSSSTTPAQPTTSSGSGSGCTAAHWAQCGGSGFTGCTTCASPYTCTYSNDWYSQCL</sequence>
<organism evidence="17 18">
    <name type="scientific">Pleurostoma richardsiae</name>
    <dbReference type="NCBI Taxonomy" id="41990"/>
    <lineage>
        <taxon>Eukaryota</taxon>
        <taxon>Fungi</taxon>
        <taxon>Dikarya</taxon>
        <taxon>Ascomycota</taxon>
        <taxon>Pezizomycotina</taxon>
        <taxon>Sordariomycetes</taxon>
        <taxon>Sordariomycetidae</taxon>
        <taxon>Calosphaeriales</taxon>
        <taxon>Pleurostomataceae</taxon>
        <taxon>Pleurostoma</taxon>
    </lineage>
</organism>
<accession>A0AA38VKJ0</accession>
<evidence type="ECO:0000256" key="11">
    <source>
        <dbReference type="ARBA" id="ARBA00023326"/>
    </source>
</evidence>
<dbReference type="Pfam" id="PF00331">
    <property type="entry name" value="Glyco_hydro_10"/>
    <property type="match status" value="1"/>
</dbReference>
<evidence type="ECO:0000256" key="13">
    <source>
        <dbReference type="SAM" id="MobiDB-lite"/>
    </source>
</evidence>
<keyword evidence="9 12" id="KW-0119">Carbohydrate metabolism</keyword>
<evidence type="ECO:0000256" key="6">
    <source>
        <dbReference type="ARBA" id="ARBA00022651"/>
    </source>
</evidence>
<keyword evidence="5" id="KW-0964">Secreted</keyword>
<reference evidence="17" key="1">
    <citation type="submission" date="2022-07" db="EMBL/GenBank/DDBJ databases">
        <title>Fungi with potential for degradation of polypropylene.</title>
        <authorList>
            <person name="Gostincar C."/>
        </authorList>
    </citation>
    <scope>NUCLEOTIDE SEQUENCE</scope>
    <source>
        <strain evidence="17">EXF-13308</strain>
    </source>
</reference>
<keyword evidence="10 12" id="KW-0326">Glycosidase</keyword>
<evidence type="ECO:0000259" key="16">
    <source>
        <dbReference type="PROSITE" id="PS51760"/>
    </source>
</evidence>
<keyword evidence="7 14" id="KW-0732">Signal</keyword>
<evidence type="ECO:0000256" key="3">
    <source>
        <dbReference type="ARBA" id="ARBA00004851"/>
    </source>
</evidence>
<comment type="subcellular location">
    <subcellularLocation>
        <location evidence="2">Secreted</location>
    </subcellularLocation>
</comment>
<name>A0AA38VKJ0_9PEZI</name>
<feature type="chain" id="PRO_5041424338" description="Beta-xylanase" evidence="14">
    <location>
        <begin position="20"/>
        <end position="405"/>
    </location>
</feature>